<dbReference type="RefSeq" id="WP_323298453.1">
    <property type="nucleotide sequence ID" value="NZ_JAYFUM010000026.1"/>
</dbReference>
<protein>
    <submittedName>
        <fullName evidence="1">Uncharacterized protein</fullName>
    </submittedName>
</protein>
<evidence type="ECO:0000313" key="1">
    <source>
        <dbReference type="EMBL" id="MEA5141296.1"/>
    </source>
</evidence>
<comment type="caution">
    <text evidence="1">The sequence shown here is derived from an EMBL/GenBank/DDBJ whole genome shotgun (WGS) entry which is preliminary data.</text>
</comment>
<dbReference type="EMBL" id="JAYFUM010000026">
    <property type="protein sequence ID" value="MEA5141296.1"/>
    <property type="molecule type" value="Genomic_DNA"/>
</dbReference>
<evidence type="ECO:0000313" key="2">
    <source>
        <dbReference type="Proteomes" id="UP001302949"/>
    </source>
</evidence>
<organism evidence="1 2">
    <name type="scientific">Arcicella rigui</name>
    <dbReference type="NCBI Taxonomy" id="797020"/>
    <lineage>
        <taxon>Bacteria</taxon>
        <taxon>Pseudomonadati</taxon>
        <taxon>Bacteroidota</taxon>
        <taxon>Cytophagia</taxon>
        <taxon>Cytophagales</taxon>
        <taxon>Flectobacillaceae</taxon>
        <taxon>Arcicella</taxon>
    </lineage>
</organism>
<sequence length="252" mass="29193">MKQVILTFFLTLNILTAIGQDMTKEELKVVNDFIDCIKNHKTEKLISKISFPIVRETPIPPIKNRQEFISRYKEVFDDNLTKIILNSNPSKDWSPVGWRGIMLLNGDLWLSYEGKLIAINYQSKAEAKIKEELINQDKKQLHESIKDFKSPIYILQTSKFLIRIDEVKDGIYRYASWKLGSKMSDKPDLLILKGEFIPDGSGGNHSYQFKNGKYTYECYIEVMGKEYSTVAGFSIFKEDKLILTQKAKIMNK</sequence>
<reference evidence="1 2" key="1">
    <citation type="submission" date="2023-12" db="EMBL/GenBank/DDBJ databases">
        <title>Novel species of the genus Arcicella isolated from rivers.</title>
        <authorList>
            <person name="Lu H."/>
        </authorList>
    </citation>
    <scope>NUCLEOTIDE SEQUENCE [LARGE SCALE GENOMIC DNA]</scope>
    <source>
        <strain evidence="1 2">KCTC 23307</strain>
    </source>
</reference>
<proteinExistence type="predicted"/>
<gene>
    <name evidence="1" type="ORF">VB248_19235</name>
</gene>
<keyword evidence="2" id="KW-1185">Reference proteome</keyword>
<name>A0ABU5QEL7_9BACT</name>
<accession>A0ABU5QEL7</accession>
<dbReference type="Proteomes" id="UP001302949">
    <property type="component" value="Unassembled WGS sequence"/>
</dbReference>